<evidence type="ECO:0000256" key="1">
    <source>
        <dbReference type="SAM" id="MobiDB-lite"/>
    </source>
</evidence>
<organism evidence="2 3">
    <name type="scientific">Neohortaea acidophila</name>
    <dbReference type="NCBI Taxonomy" id="245834"/>
    <lineage>
        <taxon>Eukaryota</taxon>
        <taxon>Fungi</taxon>
        <taxon>Dikarya</taxon>
        <taxon>Ascomycota</taxon>
        <taxon>Pezizomycotina</taxon>
        <taxon>Dothideomycetes</taxon>
        <taxon>Dothideomycetidae</taxon>
        <taxon>Mycosphaerellales</taxon>
        <taxon>Teratosphaeriaceae</taxon>
        <taxon>Neohortaea</taxon>
    </lineage>
</organism>
<accession>A0A6A6PTC1</accession>
<proteinExistence type="predicted"/>
<keyword evidence="3" id="KW-1185">Reference proteome</keyword>
<protein>
    <submittedName>
        <fullName evidence="2">Uncharacterized protein</fullName>
    </submittedName>
</protein>
<sequence length="202" mass="21546">MTVPGSGCAIEAMEGAQTEAGVAQDSTCFRHQVPAPPPPRQASFVLHAAVKICSDRGLWRQSLYRSLAPTSLRLEYTIRSLLLLFYGSSRPLEKSVHLLPMMTAAEHLHRLSSVMGHPLTASASVAVGHVHGPHVRLHKVLALQLARRCTVTCQGSTQGTCGAAPSPQLERTCLTRPDTADPLPTAPTKAVERTSGKAGVCK</sequence>
<dbReference type="RefSeq" id="XP_033589928.1">
    <property type="nucleotide sequence ID" value="XM_033729571.1"/>
</dbReference>
<reference evidence="2" key="1">
    <citation type="journal article" date="2020" name="Stud. Mycol.">
        <title>101 Dothideomycetes genomes: a test case for predicting lifestyles and emergence of pathogens.</title>
        <authorList>
            <person name="Haridas S."/>
            <person name="Albert R."/>
            <person name="Binder M."/>
            <person name="Bloem J."/>
            <person name="Labutti K."/>
            <person name="Salamov A."/>
            <person name="Andreopoulos B."/>
            <person name="Baker S."/>
            <person name="Barry K."/>
            <person name="Bills G."/>
            <person name="Bluhm B."/>
            <person name="Cannon C."/>
            <person name="Castanera R."/>
            <person name="Culley D."/>
            <person name="Daum C."/>
            <person name="Ezra D."/>
            <person name="Gonzalez J."/>
            <person name="Henrissat B."/>
            <person name="Kuo A."/>
            <person name="Liang C."/>
            <person name="Lipzen A."/>
            <person name="Lutzoni F."/>
            <person name="Magnuson J."/>
            <person name="Mondo S."/>
            <person name="Nolan M."/>
            <person name="Ohm R."/>
            <person name="Pangilinan J."/>
            <person name="Park H.-J."/>
            <person name="Ramirez L."/>
            <person name="Alfaro M."/>
            <person name="Sun H."/>
            <person name="Tritt A."/>
            <person name="Yoshinaga Y."/>
            <person name="Zwiers L.-H."/>
            <person name="Turgeon B."/>
            <person name="Goodwin S."/>
            <person name="Spatafora J."/>
            <person name="Crous P."/>
            <person name="Grigoriev I."/>
        </authorList>
    </citation>
    <scope>NUCLEOTIDE SEQUENCE</scope>
    <source>
        <strain evidence="2">CBS 113389</strain>
    </source>
</reference>
<gene>
    <name evidence="2" type="ORF">BDY17DRAFT_146014</name>
</gene>
<feature type="compositionally biased region" description="Low complexity" evidence="1">
    <location>
        <begin position="175"/>
        <end position="188"/>
    </location>
</feature>
<evidence type="ECO:0000313" key="3">
    <source>
        <dbReference type="Proteomes" id="UP000799767"/>
    </source>
</evidence>
<dbReference type="EMBL" id="MU001635">
    <property type="protein sequence ID" value="KAF2483358.1"/>
    <property type="molecule type" value="Genomic_DNA"/>
</dbReference>
<name>A0A6A6PTC1_9PEZI</name>
<feature type="region of interest" description="Disordered" evidence="1">
    <location>
        <begin position="175"/>
        <end position="202"/>
    </location>
</feature>
<dbReference type="AlphaFoldDB" id="A0A6A6PTC1"/>
<dbReference type="GeneID" id="54470573"/>
<evidence type="ECO:0000313" key="2">
    <source>
        <dbReference type="EMBL" id="KAF2483358.1"/>
    </source>
</evidence>
<dbReference type="Proteomes" id="UP000799767">
    <property type="component" value="Unassembled WGS sequence"/>
</dbReference>